<reference evidence="1 2" key="1">
    <citation type="journal article" date="2018" name="Front. Plant Sci.">
        <title>Red Clover (Trifolium pratense) and Zigzag Clover (T. medium) - A Picture of Genomic Similarities and Differences.</title>
        <authorList>
            <person name="Dluhosova J."/>
            <person name="Istvanek J."/>
            <person name="Nedelnik J."/>
            <person name="Repkova J."/>
        </authorList>
    </citation>
    <scope>NUCLEOTIDE SEQUENCE [LARGE SCALE GENOMIC DNA]</scope>
    <source>
        <strain evidence="2">cv. 10/8</strain>
        <tissue evidence="1">Leaf</tissue>
    </source>
</reference>
<dbReference type="Proteomes" id="UP000265520">
    <property type="component" value="Unassembled WGS sequence"/>
</dbReference>
<accession>A0A392Q353</accession>
<dbReference type="EMBL" id="LXQA010110604">
    <property type="protein sequence ID" value="MCI18534.1"/>
    <property type="molecule type" value="Genomic_DNA"/>
</dbReference>
<evidence type="ECO:0000313" key="1">
    <source>
        <dbReference type="EMBL" id="MCI18534.1"/>
    </source>
</evidence>
<sequence length="43" mass="4604">CYHRSDVGYVVARSPNLSGRSFKSITTELQLCSSDVVAAPMSA</sequence>
<evidence type="ECO:0000313" key="2">
    <source>
        <dbReference type="Proteomes" id="UP000265520"/>
    </source>
</evidence>
<keyword evidence="2" id="KW-1185">Reference proteome</keyword>
<proteinExistence type="predicted"/>
<organism evidence="1 2">
    <name type="scientific">Trifolium medium</name>
    <dbReference type="NCBI Taxonomy" id="97028"/>
    <lineage>
        <taxon>Eukaryota</taxon>
        <taxon>Viridiplantae</taxon>
        <taxon>Streptophyta</taxon>
        <taxon>Embryophyta</taxon>
        <taxon>Tracheophyta</taxon>
        <taxon>Spermatophyta</taxon>
        <taxon>Magnoliopsida</taxon>
        <taxon>eudicotyledons</taxon>
        <taxon>Gunneridae</taxon>
        <taxon>Pentapetalae</taxon>
        <taxon>rosids</taxon>
        <taxon>fabids</taxon>
        <taxon>Fabales</taxon>
        <taxon>Fabaceae</taxon>
        <taxon>Papilionoideae</taxon>
        <taxon>50 kb inversion clade</taxon>
        <taxon>NPAAA clade</taxon>
        <taxon>Hologalegina</taxon>
        <taxon>IRL clade</taxon>
        <taxon>Trifolieae</taxon>
        <taxon>Trifolium</taxon>
    </lineage>
</organism>
<name>A0A392Q353_9FABA</name>
<feature type="non-terminal residue" evidence="1">
    <location>
        <position position="1"/>
    </location>
</feature>
<protein>
    <submittedName>
        <fullName evidence="1">Uncharacterized protein</fullName>
    </submittedName>
</protein>
<comment type="caution">
    <text evidence="1">The sequence shown here is derived from an EMBL/GenBank/DDBJ whole genome shotgun (WGS) entry which is preliminary data.</text>
</comment>
<dbReference type="AlphaFoldDB" id="A0A392Q353"/>